<reference evidence="2" key="1">
    <citation type="submission" date="2018-12" db="EMBL/GenBank/DDBJ databases">
        <title>Tengunoibacter tsumagoiensis gen. nov., sp. nov., Dictyobacter kobayashii sp. nov., D. alpinus sp. nov., and D. joshuensis sp. nov. and description of Dictyobacteraceae fam. nov. within the order Ktedonobacterales isolated from Tengu-no-mugimeshi.</title>
        <authorList>
            <person name="Wang C.M."/>
            <person name="Zheng Y."/>
            <person name="Sakai Y."/>
            <person name="Toyoda A."/>
            <person name="Minakuchi Y."/>
            <person name="Abe K."/>
            <person name="Yokota A."/>
            <person name="Yabe S."/>
        </authorList>
    </citation>
    <scope>NUCLEOTIDE SEQUENCE [LARGE SCALE GENOMIC DNA]</scope>
    <source>
        <strain evidence="2">Uno16</strain>
    </source>
</reference>
<organism evidence="1 2">
    <name type="scientific">Dictyobacter alpinus</name>
    <dbReference type="NCBI Taxonomy" id="2014873"/>
    <lineage>
        <taxon>Bacteria</taxon>
        <taxon>Bacillati</taxon>
        <taxon>Chloroflexota</taxon>
        <taxon>Ktedonobacteria</taxon>
        <taxon>Ktedonobacterales</taxon>
        <taxon>Dictyobacteraceae</taxon>
        <taxon>Dictyobacter</taxon>
    </lineage>
</organism>
<protein>
    <submittedName>
        <fullName evidence="1">Uncharacterized protein</fullName>
    </submittedName>
</protein>
<accession>A0A402B8M2</accession>
<dbReference type="AlphaFoldDB" id="A0A402B8M2"/>
<name>A0A402B8M2_9CHLR</name>
<gene>
    <name evidence="1" type="ORF">KDA_32050</name>
</gene>
<dbReference type="OrthoDB" id="164098at2"/>
<dbReference type="EMBL" id="BIFT01000001">
    <property type="protein sequence ID" value="GCE27721.1"/>
    <property type="molecule type" value="Genomic_DNA"/>
</dbReference>
<sequence>MFKRKVKADLGKFVKAKTKEGEIKGVLVPFRGKQMVENRSGIYDIREVTDVTPTQTLGKETRLFLQAVRRRHDLS</sequence>
<dbReference type="Proteomes" id="UP000287171">
    <property type="component" value="Unassembled WGS sequence"/>
</dbReference>
<evidence type="ECO:0000313" key="2">
    <source>
        <dbReference type="Proteomes" id="UP000287171"/>
    </source>
</evidence>
<evidence type="ECO:0000313" key="1">
    <source>
        <dbReference type="EMBL" id="GCE27721.1"/>
    </source>
</evidence>
<dbReference type="RefSeq" id="WP_126628019.1">
    <property type="nucleotide sequence ID" value="NZ_BIFT01000001.1"/>
</dbReference>
<proteinExistence type="predicted"/>
<comment type="caution">
    <text evidence="1">The sequence shown here is derived from an EMBL/GenBank/DDBJ whole genome shotgun (WGS) entry which is preliminary data.</text>
</comment>
<keyword evidence="2" id="KW-1185">Reference proteome</keyword>